<evidence type="ECO:0000259" key="8">
    <source>
        <dbReference type="Pfam" id="PF10411"/>
    </source>
</evidence>
<dbReference type="Proteomes" id="UP000263753">
    <property type="component" value="Chromosome"/>
</dbReference>
<dbReference type="NCBIfam" id="NF008657">
    <property type="entry name" value="PRK11657.1"/>
    <property type="match status" value="1"/>
</dbReference>
<dbReference type="InterPro" id="IPR036249">
    <property type="entry name" value="Thioredoxin-like_sf"/>
</dbReference>
<evidence type="ECO:0000256" key="5">
    <source>
        <dbReference type="ARBA" id="ARBA00023157"/>
    </source>
</evidence>
<sequence>MELLSRRLKQLITVSLFSTVSCYSLADTTTIQKKLESEGYKFIQPIDAPAGMKGWAGHMDKNPSTVFISNDGKYYIVGDLFDRDGNNLTVNALEKHVKNAVLDEVWEDLEKSTWIQDGKTSAPKTVYVFSDPNCPYCHAFWQQARPWVNSGKVQLKHILVGVIRPESKGQSATLLNTADADEYFKKFNEANGKLKIKEMKPVPAKLSEQLDANTAMMDKYGFFATPAIIWKDSQGVFKSQQGMPKNIKEIMEQ</sequence>
<protein>
    <recommendedName>
        <fullName evidence="7">Thiol:disulfide interchange protein</fullName>
    </recommendedName>
</protein>
<feature type="domain" description="Disulphide bond isomerase DsbC/G N-terminal" evidence="8">
    <location>
        <begin position="26"/>
        <end position="89"/>
    </location>
</feature>
<dbReference type="Gene3D" id="3.40.30.10">
    <property type="entry name" value="Glutaredoxin"/>
    <property type="match status" value="1"/>
</dbReference>
<dbReference type="Pfam" id="PF10411">
    <property type="entry name" value="DsbC_N"/>
    <property type="match status" value="1"/>
</dbReference>
<keyword evidence="6 7" id="KW-0676">Redox-active center</keyword>
<dbReference type="SUPFAM" id="SSF52833">
    <property type="entry name" value="Thioredoxin-like"/>
    <property type="match status" value="1"/>
</dbReference>
<feature type="signal peptide" evidence="7">
    <location>
        <begin position="1"/>
        <end position="26"/>
    </location>
</feature>
<dbReference type="RefSeq" id="WP_087514021.1">
    <property type="nucleotide sequence ID" value="NZ_CP032134.1"/>
</dbReference>
<dbReference type="InterPro" id="IPR033954">
    <property type="entry name" value="DiS-bond_Isoase_DsbC/G"/>
</dbReference>
<dbReference type="PANTHER" id="PTHR35272:SF4">
    <property type="entry name" value="THIOL:DISULFIDE INTERCHANGE PROTEIN DSBG"/>
    <property type="match status" value="1"/>
</dbReference>
<feature type="domain" description="Thioredoxin-like fold" evidence="9">
    <location>
        <begin position="123"/>
        <end position="235"/>
    </location>
</feature>
<keyword evidence="5" id="KW-1015">Disulfide bond</keyword>
<dbReference type="InterPro" id="IPR018950">
    <property type="entry name" value="DiS-bond_isomerase_DsbC/G_N"/>
</dbReference>
<dbReference type="Gene3D" id="3.10.450.70">
    <property type="entry name" value="Disulphide bond isomerase, DsbC/G, N-terminal"/>
    <property type="match status" value="1"/>
</dbReference>
<dbReference type="InterPro" id="IPR051470">
    <property type="entry name" value="Thiol:disulfide_interchange"/>
</dbReference>
<evidence type="ECO:0000313" key="10">
    <source>
        <dbReference type="EMBL" id="AXY56689.1"/>
    </source>
</evidence>
<accession>A0A3B7M1Y3</accession>
<dbReference type="AlphaFoldDB" id="A0A3B7M1Y3"/>
<evidence type="ECO:0000256" key="6">
    <source>
        <dbReference type="ARBA" id="ARBA00023284"/>
    </source>
</evidence>
<evidence type="ECO:0000256" key="3">
    <source>
        <dbReference type="ARBA" id="ARBA00022729"/>
    </source>
</evidence>
<feature type="chain" id="PRO_5017496198" description="Thiol:disulfide interchange protein" evidence="7">
    <location>
        <begin position="27"/>
        <end position="253"/>
    </location>
</feature>
<organism evidence="10 11">
    <name type="scientific">Acinetobacter chinensis</name>
    <dbReference type="NCBI Taxonomy" id="2004650"/>
    <lineage>
        <taxon>Bacteria</taxon>
        <taxon>Pseudomonadati</taxon>
        <taxon>Pseudomonadota</taxon>
        <taxon>Gammaproteobacteria</taxon>
        <taxon>Moraxellales</taxon>
        <taxon>Moraxellaceae</taxon>
        <taxon>Acinetobacter</taxon>
    </lineage>
</organism>
<dbReference type="CDD" id="cd03020">
    <property type="entry name" value="DsbA_DsbC_DsbG"/>
    <property type="match status" value="1"/>
</dbReference>
<evidence type="ECO:0000259" key="9">
    <source>
        <dbReference type="Pfam" id="PF13098"/>
    </source>
</evidence>
<gene>
    <name evidence="10" type="primary">dsbG</name>
    <name evidence="10" type="ORF">CDG60_08985</name>
</gene>
<dbReference type="EMBL" id="CP032134">
    <property type="protein sequence ID" value="AXY56689.1"/>
    <property type="molecule type" value="Genomic_DNA"/>
</dbReference>
<evidence type="ECO:0000256" key="4">
    <source>
        <dbReference type="ARBA" id="ARBA00022764"/>
    </source>
</evidence>
<dbReference type="SUPFAM" id="SSF54423">
    <property type="entry name" value="DsbC/DsbG N-terminal domain-like"/>
    <property type="match status" value="1"/>
</dbReference>
<keyword evidence="3 7" id="KW-0732">Signal</keyword>
<evidence type="ECO:0000256" key="1">
    <source>
        <dbReference type="ARBA" id="ARBA00004418"/>
    </source>
</evidence>
<evidence type="ECO:0000256" key="7">
    <source>
        <dbReference type="RuleBase" id="RU364038"/>
    </source>
</evidence>
<comment type="function">
    <text evidence="7">Required for disulfide bond formation in some periplasmic proteins. Acts by transferring its disulfide bond to other proteins and is reduced in the process.</text>
</comment>
<dbReference type="Pfam" id="PF13098">
    <property type="entry name" value="Thioredoxin_2"/>
    <property type="match status" value="1"/>
</dbReference>
<dbReference type="PANTHER" id="PTHR35272">
    <property type="entry name" value="THIOL:DISULFIDE INTERCHANGE PROTEIN DSBC-RELATED"/>
    <property type="match status" value="1"/>
</dbReference>
<evidence type="ECO:0000256" key="2">
    <source>
        <dbReference type="ARBA" id="ARBA00009813"/>
    </source>
</evidence>
<dbReference type="InterPro" id="IPR009094">
    <property type="entry name" value="DiS-bond_isomerase_DsbC/G_N_sf"/>
</dbReference>
<dbReference type="KEGG" id="achi:CDG60_08985"/>
<dbReference type="InterPro" id="IPR012336">
    <property type="entry name" value="Thioredoxin-like_fold"/>
</dbReference>
<dbReference type="GO" id="GO:0042597">
    <property type="term" value="C:periplasmic space"/>
    <property type="evidence" value="ECO:0007669"/>
    <property type="project" value="UniProtKB-SubCell"/>
</dbReference>
<comment type="subcellular location">
    <subcellularLocation>
        <location evidence="1 7">Periplasm</location>
    </subcellularLocation>
</comment>
<evidence type="ECO:0000313" key="11">
    <source>
        <dbReference type="Proteomes" id="UP000263753"/>
    </source>
</evidence>
<reference evidence="11" key="1">
    <citation type="submission" date="2018-09" db="EMBL/GenBank/DDBJ databases">
        <title>The complete genome of Acinetobacter sp. strain WCHAc010005.</title>
        <authorList>
            <person name="Hu Y."/>
            <person name="Long H."/>
            <person name="Feng Y."/>
            <person name="Zong Z."/>
        </authorList>
    </citation>
    <scope>NUCLEOTIDE SEQUENCE [LARGE SCALE GENOMIC DNA]</scope>
    <source>
        <strain evidence="11">WCHAc010005</strain>
    </source>
</reference>
<keyword evidence="4 7" id="KW-0574">Periplasm</keyword>
<dbReference type="PROSITE" id="PS51257">
    <property type="entry name" value="PROKAR_LIPOPROTEIN"/>
    <property type="match status" value="1"/>
</dbReference>
<name>A0A3B7M1Y3_9GAMM</name>
<proteinExistence type="inferred from homology"/>
<comment type="similarity">
    <text evidence="2 7">Belongs to the thioredoxin family. DsbC subfamily.</text>
</comment>